<name>A0A931H0A9_9BACT</name>
<sequence length="71" mass="8097">MNDPREPKNPEIKEPDISPEIEPDMPEEDPYTPSKEPEIQPDDEPEFPEDPTPEPEIPADLPSEIPPRIVN</sequence>
<dbReference type="EMBL" id="JADWYR010000003">
    <property type="protein sequence ID" value="MBG9378612.1"/>
    <property type="molecule type" value="Genomic_DNA"/>
</dbReference>
<feature type="compositionally biased region" description="Acidic residues" evidence="1">
    <location>
        <begin position="39"/>
        <end position="53"/>
    </location>
</feature>
<evidence type="ECO:0000313" key="3">
    <source>
        <dbReference type="Proteomes" id="UP000628448"/>
    </source>
</evidence>
<evidence type="ECO:0000256" key="1">
    <source>
        <dbReference type="SAM" id="MobiDB-lite"/>
    </source>
</evidence>
<reference evidence="2" key="1">
    <citation type="submission" date="2020-11" db="EMBL/GenBank/DDBJ databases">
        <title>Bacterial whole genome sequence for Panacibacter sp. DH6.</title>
        <authorList>
            <person name="Le V."/>
            <person name="Ko S."/>
            <person name="Ahn C.-Y."/>
            <person name="Oh H.-M."/>
        </authorList>
    </citation>
    <scope>NUCLEOTIDE SEQUENCE</scope>
    <source>
        <strain evidence="2">DH6</strain>
    </source>
</reference>
<evidence type="ECO:0000313" key="2">
    <source>
        <dbReference type="EMBL" id="MBG9378612.1"/>
    </source>
</evidence>
<feature type="region of interest" description="Disordered" evidence="1">
    <location>
        <begin position="1"/>
        <end position="71"/>
    </location>
</feature>
<proteinExistence type="predicted"/>
<dbReference type="Proteomes" id="UP000628448">
    <property type="component" value="Unassembled WGS sequence"/>
</dbReference>
<keyword evidence="3" id="KW-1185">Reference proteome</keyword>
<organism evidence="2 3">
    <name type="scientific">Panacibacter microcysteis</name>
    <dbReference type="NCBI Taxonomy" id="2793269"/>
    <lineage>
        <taxon>Bacteria</taxon>
        <taxon>Pseudomonadati</taxon>
        <taxon>Bacteroidota</taxon>
        <taxon>Chitinophagia</taxon>
        <taxon>Chitinophagales</taxon>
        <taxon>Chitinophagaceae</taxon>
        <taxon>Panacibacter</taxon>
    </lineage>
</organism>
<feature type="compositionally biased region" description="Acidic residues" evidence="1">
    <location>
        <begin position="17"/>
        <end position="30"/>
    </location>
</feature>
<comment type="caution">
    <text evidence="2">The sequence shown here is derived from an EMBL/GenBank/DDBJ whole genome shotgun (WGS) entry which is preliminary data.</text>
</comment>
<feature type="compositionally biased region" description="Basic and acidic residues" evidence="1">
    <location>
        <begin position="1"/>
        <end position="16"/>
    </location>
</feature>
<accession>A0A931H0A9</accession>
<dbReference type="AlphaFoldDB" id="A0A931H0A9"/>
<protein>
    <submittedName>
        <fullName evidence="2">Uncharacterized protein</fullName>
    </submittedName>
</protein>
<dbReference type="RefSeq" id="WP_196992709.1">
    <property type="nucleotide sequence ID" value="NZ_JADWYR010000003.1"/>
</dbReference>
<gene>
    <name evidence="2" type="ORF">I5907_20435</name>
</gene>